<organism evidence="3 4">
    <name type="scientific">Chlamydomonas incerta</name>
    <dbReference type="NCBI Taxonomy" id="51695"/>
    <lineage>
        <taxon>Eukaryota</taxon>
        <taxon>Viridiplantae</taxon>
        <taxon>Chlorophyta</taxon>
        <taxon>core chlorophytes</taxon>
        <taxon>Chlorophyceae</taxon>
        <taxon>CS clade</taxon>
        <taxon>Chlamydomonadales</taxon>
        <taxon>Chlamydomonadaceae</taxon>
        <taxon>Chlamydomonas</taxon>
    </lineage>
</organism>
<dbReference type="Proteomes" id="UP000650467">
    <property type="component" value="Unassembled WGS sequence"/>
</dbReference>
<protein>
    <submittedName>
        <fullName evidence="3">Uncharacterized protein</fullName>
    </submittedName>
</protein>
<dbReference type="OrthoDB" id="74201at2759"/>
<dbReference type="PANTHER" id="PTHR11937">
    <property type="entry name" value="ACTIN"/>
    <property type="match status" value="1"/>
</dbReference>
<evidence type="ECO:0000313" key="3">
    <source>
        <dbReference type="EMBL" id="KAG2433832.1"/>
    </source>
</evidence>
<dbReference type="EMBL" id="JAEHOC010000018">
    <property type="protein sequence ID" value="KAG2433832.1"/>
    <property type="molecule type" value="Genomic_DNA"/>
</dbReference>
<dbReference type="InterPro" id="IPR043129">
    <property type="entry name" value="ATPase_NBD"/>
</dbReference>
<keyword evidence="4" id="KW-1185">Reference proteome</keyword>
<dbReference type="Gene3D" id="3.90.640.10">
    <property type="entry name" value="Actin, Chain A, domain 4"/>
    <property type="match status" value="1"/>
</dbReference>
<feature type="region of interest" description="Disordered" evidence="2">
    <location>
        <begin position="349"/>
        <end position="373"/>
    </location>
</feature>
<dbReference type="SMART" id="SM00268">
    <property type="entry name" value="ACTIN"/>
    <property type="match status" value="1"/>
</dbReference>
<dbReference type="InterPro" id="IPR004000">
    <property type="entry name" value="Actin"/>
</dbReference>
<name>A0A835SYK0_CHLIN</name>
<comment type="caution">
    <text evidence="3">The sequence shown here is derived from an EMBL/GenBank/DDBJ whole genome shotgun (WGS) entry which is preliminary data.</text>
</comment>
<evidence type="ECO:0000256" key="2">
    <source>
        <dbReference type="SAM" id="MobiDB-lite"/>
    </source>
</evidence>
<sequence>MVDPEHPDSGAAPELVRPVKGGKIVNWEAFESLAYYALYELLGWELGDEGNVMICEPLLTSRPDRETMTQLMFEVFNVNSMFCQDQAVLSLYATGRTSGLVVDIGHDKIDFGAVVEGVTNATSVRRLEYGGEAVTHYLQRILASPHRAQQPLQPGLDASALSPLALGEEAAEALKELCARCGETESAFNAACAAPDLETFTLPDGQAIAVSGAEGLRLGEGFFQPGELLGIPAPSLAEAACDSASCILDSLLRKSTYEAMLVVGGGAVVPGLPARLLAEVRSLTPLSVSPGLVATPEYMPQPQVPRDAGWVGGAVLAKVAQLQNHFVVKADYDEAGPGAAGLHGARSLPLTATGASDSRHHPWEPRGPAQQRPSVIAGRRTALAAAAKQAADVAPACAVPAQRINVGFIAGRAPGHPSGGAAGRAAQHGSATRRRGPDGASGPAAMEAEAEALGAVWRAGGAAGAGGSCCGCFGGGAGGSGPKLLPRGVRGGGAGGAAIEAAGGALSGA</sequence>
<dbReference type="SUPFAM" id="SSF53067">
    <property type="entry name" value="Actin-like ATPase domain"/>
    <property type="match status" value="2"/>
</dbReference>
<dbReference type="PRINTS" id="PR00190">
    <property type="entry name" value="ACTIN"/>
</dbReference>
<evidence type="ECO:0000313" key="4">
    <source>
        <dbReference type="Proteomes" id="UP000650467"/>
    </source>
</evidence>
<dbReference type="Gene3D" id="3.30.420.40">
    <property type="match status" value="2"/>
</dbReference>
<comment type="similarity">
    <text evidence="1">Belongs to the actin family.</text>
</comment>
<accession>A0A835SYK0</accession>
<proteinExistence type="inferred from homology"/>
<feature type="region of interest" description="Disordered" evidence="2">
    <location>
        <begin position="417"/>
        <end position="446"/>
    </location>
</feature>
<evidence type="ECO:0000256" key="1">
    <source>
        <dbReference type="RuleBase" id="RU000487"/>
    </source>
</evidence>
<reference evidence="3" key="1">
    <citation type="journal article" date="2020" name="bioRxiv">
        <title>Comparative genomics of Chlamydomonas.</title>
        <authorList>
            <person name="Craig R.J."/>
            <person name="Hasan A.R."/>
            <person name="Ness R.W."/>
            <person name="Keightley P.D."/>
        </authorList>
    </citation>
    <scope>NUCLEOTIDE SEQUENCE</scope>
    <source>
        <strain evidence="3">SAG 7.73</strain>
    </source>
</reference>
<dbReference type="Pfam" id="PF00022">
    <property type="entry name" value="Actin"/>
    <property type="match status" value="1"/>
</dbReference>
<gene>
    <name evidence="3" type="ORF">HXX76_008188</name>
</gene>
<dbReference type="AlphaFoldDB" id="A0A835SYK0"/>